<dbReference type="AlphaFoldDB" id="A0A6B2LHL8"/>
<evidence type="ECO:0000256" key="1">
    <source>
        <dbReference type="SAM" id="MobiDB-lite"/>
    </source>
</evidence>
<name>A0A6B2LHL8_9EUKA</name>
<sequence>MARGVARREVHERQGSHHHRQGPREALPHHQHHRQEDPPHHLHRPRPRAHRRHHHTRVRLRRPGGRPAGAARAVRHQGLPHHRPRQGEDRRHFDPCAVLRARQRERGPGGPLRVPPRRRAQKAPSPQAECP</sequence>
<evidence type="ECO:0000313" key="2">
    <source>
        <dbReference type="EMBL" id="NDV36589.1"/>
    </source>
</evidence>
<protein>
    <submittedName>
        <fullName evidence="2">Uncharacterized protein</fullName>
    </submittedName>
</protein>
<feature type="compositionally biased region" description="Basic and acidic residues" evidence="1">
    <location>
        <begin position="1"/>
        <end position="15"/>
    </location>
</feature>
<feature type="compositionally biased region" description="Basic and acidic residues" evidence="1">
    <location>
        <begin position="22"/>
        <end position="40"/>
    </location>
</feature>
<feature type="compositionally biased region" description="Basic and acidic residues" evidence="1">
    <location>
        <begin position="85"/>
        <end position="94"/>
    </location>
</feature>
<dbReference type="EMBL" id="GIBP01007620">
    <property type="protein sequence ID" value="NDV36589.1"/>
    <property type="molecule type" value="Transcribed_RNA"/>
</dbReference>
<feature type="region of interest" description="Disordered" evidence="1">
    <location>
        <begin position="1"/>
        <end position="131"/>
    </location>
</feature>
<accession>A0A6B2LHL8</accession>
<feature type="compositionally biased region" description="Basic residues" evidence="1">
    <location>
        <begin position="73"/>
        <end position="84"/>
    </location>
</feature>
<proteinExistence type="predicted"/>
<organism evidence="2">
    <name type="scientific">Arcella intermedia</name>
    <dbReference type="NCBI Taxonomy" id="1963864"/>
    <lineage>
        <taxon>Eukaryota</taxon>
        <taxon>Amoebozoa</taxon>
        <taxon>Tubulinea</taxon>
        <taxon>Elardia</taxon>
        <taxon>Arcellinida</taxon>
        <taxon>Sphaerothecina</taxon>
        <taxon>Arcellidae</taxon>
        <taxon>Arcella</taxon>
    </lineage>
</organism>
<reference evidence="2" key="1">
    <citation type="journal article" date="2020" name="J. Eukaryot. Microbiol.">
        <title>De novo Sequencing, Assembly and Annotation of the Transcriptome for the Free-Living Testate Amoeba Arcella intermedia.</title>
        <authorList>
            <person name="Ribeiro G.M."/>
            <person name="Porfirio-Sousa A.L."/>
            <person name="Maurer-Alcala X.X."/>
            <person name="Katz L.A."/>
            <person name="Lahr D.J.G."/>
        </authorList>
    </citation>
    <scope>NUCLEOTIDE SEQUENCE</scope>
</reference>
<feature type="compositionally biased region" description="Basic residues" evidence="1">
    <location>
        <begin position="41"/>
        <end position="64"/>
    </location>
</feature>